<dbReference type="eggNOG" id="KOG2227">
    <property type="taxonomic scope" value="Eukaryota"/>
</dbReference>
<evidence type="ECO:0000256" key="3">
    <source>
        <dbReference type="ARBA" id="ARBA00022618"/>
    </source>
</evidence>
<dbReference type="GO" id="GO:0006270">
    <property type="term" value="P:DNA replication initiation"/>
    <property type="evidence" value="ECO:0007669"/>
    <property type="project" value="UniProtKB-UniRule"/>
</dbReference>
<proteinExistence type="inferred from homology"/>
<dbReference type="Gene3D" id="1.10.8.60">
    <property type="match status" value="1"/>
</dbReference>
<evidence type="ECO:0000256" key="5">
    <source>
        <dbReference type="ARBA" id="ARBA00023242"/>
    </source>
</evidence>
<comment type="subcellular location">
    <subcellularLocation>
        <location evidence="1 7">Nucleus</location>
    </subcellularLocation>
</comment>
<dbReference type="EnsemblMetazoa" id="tetur05g08580.1">
    <property type="protein sequence ID" value="tetur05g08580.1"/>
    <property type="gene ID" value="tetur05g08580"/>
</dbReference>
<evidence type="ECO:0000256" key="1">
    <source>
        <dbReference type="ARBA" id="ARBA00004123"/>
    </source>
</evidence>
<dbReference type="Proteomes" id="UP000015104">
    <property type="component" value="Unassembled WGS sequence"/>
</dbReference>
<dbReference type="InterPro" id="IPR054425">
    <property type="entry name" value="Cdc6_ORC1-like_ATPase_lid"/>
</dbReference>
<evidence type="ECO:0000256" key="7">
    <source>
        <dbReference type="PIRNR" id="PIRNR001767"/>
    </source>
</evidence>
<reference evidence="13" key="1">
    <citation type="submission" date="2011-08" db="EMBL/GenBank/DDBJ databases">
        <authorList>
            <person name="Rombauts S."/>
        </authorList>
    </citation>
    <scope>NUCLEOTIDE SEQUENCE</scope>
    <source>
        <strain evidence="13">London</strain>
    </source>
</reference>
<reference evidence="12" key="2">
    <citation type="submission" date="2015-06" db="UniProtKB">
        <authorList>
            <consortium name="EnsemblMetazoa"/>
        </authorList>
    </citation>
    <scope>IDENTIFICATION</scope>
</reference>
<keyword evidence="6" id="KW-0131">Cell cycle</keyword>
<dbReference type="GO" id="GO:0051301">
    <property type="term" value="P:cell division"/>
    <property type="evidence" value="ECO:0007669"/>
    <property type="project" value="UniProtKB-UniRule"/>
</dbReference>
<dbReference type="Pfam" id="PF13401">
    <property type="entry name" value="AAA_22"/>
    <property type="match status" value="1"/>
</dbReference>
<dbReference type="HOGENOM" id="CLU_012774_3_1_1"/>
<dbReference type="OrthoDB" id="1926878at2759"/>
<evidence type="ECO:0000313" key="12">
    <source>
        <dbReference type="EnsemblMetazoa" id="tetur05g08580.1"/>
    </source>
</evidence>
<dbReference type="PANTHER" id="PTHR10763:SF26">
    <property type="entry name" value="CELL DIVISION CONTROL PROTEIN 6 HOMOLOG"/>
    <property type="match status" value="1"/>
</dbReference>
<dbReference type="PIRSF" id="PIRSF001767">
    <property type="entry name" value="Cdc6"/>
    <property type="match status" value="1"/>
</dbReference>
<dbReference type="InterPro" id="IPR049945">
    <property type="entry name" value="AAA_22"/>
</dbReference>
<dbReference type="InterPro" id="IPR015163">
    <property type="entry name" value="Cdc6_C"/>
</dbReference>
<dbReference type="Pfam" id="PF22606">
    <property type="entry name" value="Cdc6-ORC-like_ATPase_lid"/>
    <property type="match status" value="1"/>
</dbReference>
<dbReference type="KEGG" id="tut:107360213"/>
<dbReference type="SUPFAM" id="SSF46785">
    <property type="entry name" value="Winged helix' DNA-binding domain"/>
    <property type="match status" value="1"/>
</dbReference>
<dbReference type="Pfam" id="PF09079">
    <property type="entry name" value="WHD_Cdc6"/>
    <property type="match status" value="1"/>
</dbReference>
<dbReference type="CDD" id="cd00009">
    <property type="entry name" value="AAA"/>
    <property type="match status" value="1"/>
</dbReference>
<dbReference type="SUPFAM" id="SSF52540">
    <property type="entry name" value="P-loop containing nucleoside triphosphate hydrolases"/>
    <property type="match status" value="1"/>
</dbReference>
<dbReference type="GO" id="GO:0005634">
    <property type="term" value="C:nucleus"/>
    <property type="evidence" value="ECO:0007669"/>
    <property type="project" value="UniProtKB-SubCell"/>
</dbReference>
<dbReference type="InterPro" id="IPR036388">
    <property type="entry name" value="WH-like_DNA-bd_sf"/>
</dbReference>
<dbReference type="InterPro" id="IPR027417">
    <property type="entry name" value="P-loop_NTPase"/>
</dbReference>
<dbReference type="GO" id="GO:0003688">
    <property type="term" value="F:DNA replication origin binding"/>
    <property type="evidence" value="ECO:0007669"/>
    <property type="project" value="TreeGrafter"/>
</dbReference>
<evidence type="ECO:0000259" key="10">
    <source>
        <dbReference type="Pfam" id="PF13401"/>
    </source>
</evidence>
<keyword evidence="3" id="KW-0132">Cell division</keyword>
<feature type="domain" description="ORC1/DEAH AAA+ ATPase" evidence="10">
    <location>
        <begin position="115"/>
        <end position="229"/>
    </location>
</feature>
<dbReference type="GO" id="GO:0016887">
    <property type="term" value="F:ATP hydrolysis activity"/>
    <property type="evidence" value="ECO:0007669"/>
    <property type="project" value="InterPro"/>
</dbReference>
<comment type="similarity">
    <text evidence="2 7">Belongs to the CDC6/cdc18 family.</text>
</comment>
<dbReference type="STRING" id="32264.T1K646"/>
<dbReference type="Gene3D" id="1.10.10.10">
    <property type="entry name" value="Winged helix-like DNA-binding domain superfamily/Winged helix DNA-binding domain"/>
    <property type="match status" value="1"/>
</dbReference>
<feature type="region of interest" description="Disordered" evidence="8">
    <location>
        <begin position="329"/>
        <end position="363"/>
    </location>
</feature>
<dbReference type="AlphaFoldDB" id="T1K646"/>
<dbReference type="InterPro" id="IPR016314">
    <property type="entry name" value="Cdc6/18"/>
</dbReference>
<keyword evidence="13" id="KW-1185">Reference proteome</keyword>
<feature type="region of interest" description="Disordered" evidence="8">
    <location>
        <begin position="1"/>
        <end position="31"/>
    </location>
</feature>
<accession>T1K646</accession>
<comment type="function">
    <text evidence="7">Involved in the initiation of DNA replication. Also participates in checkpoint controls that ensure DNA replication is completed before mitosis is initiated.</text>
</comment>
<feature type="domain" description="Cdc6 C-terminal" evidence="9">
    <location>
        <begin position="396"/>
        <end position="488"/>
    </location>
</feature>
<evidence type="ECO:0000256" key="2">
    <source>
        <dbReference type="ARBA" id="ARBA00006184"/>
    </source>
</evidence>
<dbReference type="PANTHER" id="PTHR10763">
    <property type="entry name" value="CELL DIVISION CONTROL PROTEIN 6-RELATED"/>
    <property type="match status" value="1"/>
</dbReference>
<dbReference type="GO" id="GO:0033314">
    <property type="term" value="P:mitotic DNA replication checkpoint signaling"/>
    <property type="evidence" value="ECO:0007669"/>
    <property type="project" value="TreeGrafter"/>
</dbReference>
<dbReference type="InterPro" id="IPR050311">
    <property type="entry name" value="ORC1/CDC6"/>
</dbReference>
<dbReference type="InterPro" id="IPR036390">
    <property type="entry name" value="WH_DNA-bd_sf"/>
</dbReference>
<evidence type="ECO:0000256" key="8">
    <source>
        <dbReference type="SAM" id="MobiDB-lite"/>
    </source>
</evidence>
<keyword evidence="4" id="KW-0235">DNA replication</keyword>
<evidence type="ECO:0000259" key="11">
    <source>
        <dbReference type="Pfam" id="PF22606"/>
    </source>
</evidence>
<keyword evidence="5 7" id="KW-0539">Nucleus</keyword>
<gene>
    <name evidence="12" type="primary">107360213</name>
</gene>
<organism evidence="12 13">
    <name type="scientific">Tetranychus urticae</name>
    <name type="common">Two-spotted spider mite</name>
    <dbReference type="NCBI Taxonomy" id="32264"/>
    <lineage>
        <taxon>Eukaryota</taxon>
        <taxon>Metazoa</taxon>
        <taxon>Ecdysozoa</taxon>
        <taxon>Arthropoda</taxon>
        <taxon>Chelicerata</taxon>
        <taxon>Arachnida</taxon>
        <taxon>Acari</taxon>
        <taxon>Acariformes</taxon>
        <taxon>Trombidiformes</taxon>
        <taxon>Prostigmata</taxon>
        <taxon>Eleutherengona</taxon>
        <taxon>Raphignathae</taxon>
        <taxon>Tetranychoidea</taxon>
        <taxon>Tetranychidae</taxon>
        <taxon>Tetranychus</taxon>
    </lineage>
</organism>
<evidence type="ECO:0000313" key="13">
    <source>
        <dbReference type="Proteomes" id="UP000015104"/>
    </source>
</evidence>
<dbReference type="Gene3D" id="3.40.50.300">
    <property type="entry name" value="P-loop containing nucleotide triphosphate hydrolases"/>
    <property type="match status" value="1"/>
</dbReference>
<protein>
    <recommendedName>
        <fullName evidence="7">Cell division control protein</fullName>
    </recommendedName>
</protein>
<feature type="domain" description="Cdc6/ORC1-like ATPase lid" evidence="11">
    <location>
        <begin position="257"/>
        <end position="316"/>
    </location>
</feature>
<sequence>MVVETRNRSLKRHKPEDSPIKAPVTRKRSNVTPIKRRVARNLLDEFNGYDDSPPPSPEPDIYMDTFISSPPITNPIAEAKRLLSIGAVDGIVGRDKEITELSGFLEDCILEHESSTIFVSGPPGTGKSMSVLSIVSKLSNQYTLTILPYNSMDFRKGTMIYSKIAKDLGIKDSTRYRDKIIGSIENYIIASKKMVILIIDEIDKLDKDLVDTMLDWPRAKKSKLILIGIANTITSSSLTKMCSFEMNCVKKVSFRPYSKDQLVDIIQSRLKYLSKTCDLISKPALDLCARKVSSYSGDARKALDICRQAIEMAEREKYSYQLGLTATADDGNNMGSPRKSPRMSPRMTSRMSPKMSPRLGIRRSPRKENFDKPLVEPRHIISILNSVFGNKLFKEESVADLTLHQQVILCCILCYGKEKKNKEIVIPMLYRLFVKACDKCKITSTLISNSDFLCICQILESLGLVRIKQAREMRLTKISLSVNEDEVAQRLAEKSLIKNLMNQIPLIL</sequence>
<dbReference type="EMBL" id="CAEY01001592">
    <property type="status" value="NOT_ANNOTATED_CDS"/>
    <property type="molecule type" value="Genomic_DNA"/>
</dbReference>
<name>T1K646_TETUR</name>
<evidence type="ECO:0000256" key="4">
    <source>
        <dbReference type="ARBA" id="ARBA00022705"/>
    </source>
</evidence>
<evidence type="ECO:0000259" key="9">
    <source>
        <dbReference type="Pfam" id="PF09079"/>
    </source>
</evidence>
<dbReference type="OMA" id="HIFKQQK"/>
<evidence type="ECO:0000256" key="6">
    <source>
        <dbReference type="ARBA" id="ARBA00023306"/>
    </source>
</evidence>